<accession>A0ACA9R4V8</accession>
<protein>
    <submittedName>
        <fullName evidence="1">26922_t:CDS:1</fullName>
    </submittedName>
</protein>
<gene>
    <name evidence="1" type="ORF">RPERSI_LOCUS17052</name>
</gene>
<proteinExistence type="predicted"/>
<evidence type="ECO:0000313" key="2">
    <source>
        <dbReference type="Proteomes" id="UP000789920"/>
    </source>
</evidence>
<dbReference type="Proteomes" id="UP000789920">
    <property type="component" value="Unassembled WGS sequence"/>
</dbReference>
<reference evidence="1" key="1">
    <citation type="submission" date="2021-06" db="EMBL/GenBank/DDBJ databases">
        <authorList>
            <person name="Kallberg Y."/>
            <person name="Tangrot J."/>
            <person name="Rosling A."/>
        </authorList>
    </citation>
    <scope>NUCLEOTIDE SEQUENCE</scope>
    <source>
        <strain evidence="1">MA461A</strain>
    </source>
</reference>
<comment type="caution">
    <text evidence="1">The sequence shown here is derived from an EMBL/GenBank/DDBJ whole genome shotgun (WGS) entry which is preliminary data.</text>
</comment>
<sequence>LEKYLALDCPNQNKNIIDFYTQIIANQQGRSQAASQEITSGVELSKKKHKLAGDQASLSEFLESTKLTPQHKNNINSALIKVFIVCNIPFYVISNPYFIDTLRALRELWPEYQPLSRQLLADRLLNAEIIKLNQNIRNILEKANNLTLGLDRWTDSSGKSLWNFSHTGETLQEYIQKIFDELGAYKFEAIVTD</sequence>
<organism evidence="1 2">
    <name type="scientific">Racocetra persica</name>
    <dbReference type="NCBI Taxonomy" id="160502"/>
    <lineage>
        <taxon>Eukaryota</taxon>
        <taxon>Fungi</taxon>
        <taxon>Fungi incertae sedis</taxon>
        <taxon>Mucoromycota</taxon>
        <taxon>Glomeromycotina</taxon>
        <taxon>Glomeromycetes</taxon>
        <taxon>Diversisporales</taxon>
        <taxon>Gigasporaceae</taxon>
        <taxon>Racocetra</taxon>
    </lineage>
</organism>
<feature type="non-terminal residue" evidence="1">
    <location>
        <position position="193"/>
    </location>
</feature>
<keyword evidence="2" id="KW-1185">Reference proteome</keyword>
<dbReference type="EMBL" id="CAJVQC010043154">
    <property type="protein sequence ID" value="CAG8776857.1"/>
    <property type="molecule type" value="Genomic_DNA"/>
</dbReference>
<name>A0ACA9R4V8_9GLOM</name>
<evidence type="ECO:0000313" key="1">
    <source>
        <dbReference type="EMBL" id="CAG8776857.1"/>
    </source>
</evidence>
<feature type="non-terminal residue" evidence="1">
    <location>
        <position position="1"/>
    </location>
</feature>